<evidence type="ECO:0000256" key="1">
    <source>
        <dbReference type="ARBA" id="ARBA00038101"/>
    </source>
</evidence>
<proteinExistence type="inferred from homology"/>
<gene>
    <name evidence="3" type="ORF">FRACYDRAFT_269422</name>
</gene>
<sequence length="307" mass="33204">MSTSYSQPSVPSLYLETHSSNGNNNENNNSTTPELPSELLSLCLASYANWGDLAKLACVQKSWSNIVMDTANQSSTSQWELAMALLNGDCGLEETPKRAVQILKALSNIAIDESTGKPLTIPEENNSKIIASEETSAMRKIAECYLEGTGVPQDAAVAVSWMETAYYIGNDSDAAHEMAVIYEYGRHGVEIDVVAAAEWFERSAKLGNVESMVELGLCLELGAGVEQNDEEALDWYTKAANLGCATGKFSVGEIFEEARGVPQSDAEACLWYYSAAMDGCQDSKIALRRLYAIARIVVPGVTAILNE</sequence>
<dbReference type="EMBL" id="KV784359">
    <property type="protein sequence ID" value="OEU15570.1"/>
    <property type="molecule type" value="Genomic_DNA"/>
</dbReference>
<name>A0A1E7FBM4_9STRA</name>
<dbReference type="SUPFAM" id="SSF81901">
    <property type="entry name" value="HCP-like"/>
    <property type="match status" value="1"/>
</dbReference>
<dbReference type="PANTHER" id="PTHR11102">
    <property type="entry name" value="SEL-1-LIKE PROTEIN"/>
    <property type="match status" value="1"/>
</dbReference>
<evidence type="ECO:0000313" key="3">
    <source>
        <dbReference type="EMBL" id="OEU15570.1"/>
    </source>
</evidence>
<organism evidence="3 4">
    <name type="scientific">Fragilariopsis cylindrus CCMP1102</name>
    <dbReference type="NCBI Taxonomy" id="635003"/>
    <lineage>
        <taxon>Eukaryota</taxon>
        <taxon>Sar</taxon>
        <taxon>Stramenopiles</taxon>
        <taxon>Ochrophyta</taxon>
        <taxon>Bacillariophyta</taxon>
        <taxon>Bacillariophyceae</taxon>
        <taxon>Bacillariophycidae</taxon>
        <taxon>Bacillariales</taxon>
        <taxon>Bacillariaceae</taxon>
        <taxon>Fragilariopsis</taxon>
    </lineage>
</organism>
<dbReference type="KEGG" id="fcy:FRACYDRAFT_269422"/>
<dbReference type="Proteomes" id="UP000095751">
    <property type="component" value="Unassembled WGS sequence"/>
</dbReference>
<dbReference type="SMART" id="SM00671">
    <property type="entry name" value="SEL1"/>
    <property type="match status" value="4"/>
</dbReference>
<dbReference type="Gene3D" id="1.25.40.10">
    <property type="entry name" value="Tetratricopeptide repeat domain"/>
    <property type="match status" value="2"/>
</dbReference>
<keyword evidence="4" id="KW-1185">Reference proteome</keyword>
<dbReference type="InterPro" id="IPR006597">
    <property type="entry name" value="Sel1-like"/>
</dbReference>
<accession>A0A1E7FBM4</accession>
<dbReference type="InterPro" id="IPR011990">
    <property type="entry name" value="TPR-like_helical_dom_sf"/>
</dbReference>
<reference evidence="3 4" key="1">
    <citation type="submission" date="2016-09" db="EMBL/GenBank/DDBJ databases">
        <title>Extensive genetic diversity and differential bi-allelic expression allows diatom success in the polar Southern Ocean.</title>
        <authorList>
            <consortium name="DOE Joint Genome Institute"/>
            <person name="Mock T."/>
            <person name="Otillar R.P."/>
            <person name="Strauss J."/>
            <person name="Dupont C."/>
            <person name="Frickenhaus S."/>
            <person name="Maumus F."/>
            <person name="Mcmullan M."/>
            <person name="Sanges R."/>
            <person name="Schmutz J."/>
            <person name="Toseland A."/>
            <person name="Valas R."/>
            <person name="Veluchamy A."/>
            <person name="Ward B.J."/>
            <person name="Allen A."/>
            <person name="Barry K."/>
            <person name="Falciatore A."/>
            <person name="Ferrante M."/>
            <person name="Fortunato A.E."/>
            <person name="Gloeckner G."/>
            <person name="Gruber A."/>
            <person name="Hipkin R."/>
            <person name="Janech M."/>
            <person name="Kroth P."/>
            <person name="Leese F."/>
            <person name="Lindquist E."/>
            <person name="Lyon B.R."/>
            <person name="Martin J."/>
            <person name="Mayer C."/>
            <person name="Parker M."/>
            <person name="Quesneville H."/>
            <person name="Raymond J."/>
            <person name="Uhlig C."/>
            <person name="Valentin K.U."/>
            <person name="Worden A.Z."/>
            <person name="Armbrust E.V."/>
            <person name="Bowler C."/>
            <person name="Green B."/>
            <person name="Moulton V."/>
            <person name="Van Oosterhout C."/>
            <person name="Grigoriev I."/>
        </authorList>
    </citation>
    <scope>NUCLEOTIDE SEQUENCE [LARGE SCALE GENOMIC DNA]</scope>
    <source>
        <strain evidence="3 4">CCMP1102</strain>
    </source>
</reference>
<comment type="similarity">
    <text evidence="1">Belongs to the sel-1 family.</text>
</comment>
<dbReference type="InParanoid" id="A0A1E7FBM4"/>
<evidence type="ECO:0000256" key="2">
    <source>
        <dbReference type="SAM" id="MobiDB-lite"/>
    </source>
</evidence>
<dbReference type="Pfam" id="PF08238">
    <property type="entry name" value="Sel1"/>
    <property type="match status" value="5"/>
</dbReference>
<feature type="compositionally biased region" description="Polar residues" evidence="2">
    <location>
        <begin position="1"/>
        <end position="10"/>
    </location>
</feature>
<evidence type="ECO:0000313" key="4">
    <source>
        <dbReference type="Proteomes" id="UP000095751"/>
    </source>
</evidence>
<dbReference type="OrthoDB" id="200229at2759"/>
<dbReference type="PANTHER" id="PTHR11102:SF160">
    <property type="entry name" value="ERAD-ASSOCIATED E3 UBIQUITIN-PROTEIN LIGASE COMPONENT HRD3"/>
    <property type="match status" value="1"/>
</dbReference>
<feature type="compositionally biased region" description="Low complexity" evidence="2">
    <location>
        <begin position="19"/>
        <end position="34"/>
    </location>
</feature>
<dbReference type="AlphaFoldDB" id="A0A1E7FBM4"/>
<feature type="region of interest" description="Disordered" evidence="2">
    <location>
        <begin position="1"/>
        <end position="34"/>
    </location>
</feature>
<dbReference type="InterPro" id="IPR050767">
    <property type="entry name" value="Sel1_AlgK"/>
</dbReference>
<protein>
    <submittedName>
        <fullName evidence="3">HCP-like protein</fullName>
    </submittedName>
</protein>